<evidence type="ECO:0000259" key="6">
    <source>
        <dbReference type="PROSITE" id="PS50109"/>
    </source>
</evidence>
<feature type="domain" description="Histidine kinase" evidence="6">
    <location>
        <begin position="203"/>
        <end position="420"/>
    </location>
</feature>
<dbReference type="SMART" id="SM00448">
    <property type="entry name" value="REC"/>
    <property type="match status" value="1"/>
</dbReference>
<dbReference type="Pfam" id="PF00072">
    <property type="entry name" value="Response_reg"/>
    <property type="match status" value="1"/>
</dbReference>
<evidence type="ECO:0000259" key="7">
    <source>
        <dbReference type="PROSITE" id="PS50110"/>
    </source>
</evidence>
<keyword evidence="5" id="KW-0175">Coiled coil</keyword>
<dbReference type="InterPro" id="IPR003661">
    <property type="entry name" value="HisK_dim/P_dom"/>
</dbReference>
<evidence type="ECO:0000256" key="3">
    <source>
        <dbReference type="ARBA" id="ARBA00022553"/>
    </source>
</evidence>
<sequence>MPEAFGVQDIGPLLVLAPTGEDAILAAELLEREAIPFRVLEHSRELCTAIDDSIGAVLVADEALAKADLAALHARLEAQPPWSDLPFVVLTRSDSGARRLLDELRLPDALGNVMFLERPFSALTLISAVRTALRARRRQRQVRDQMAERAAVTEELTRSQEQLEQLVAERTRSLERAMEQRKLTEAALARAQKMEAVGRLTGGIAHDFNNLLTAMVGSLELLQARVAHDPHAAHHADIAVQAAERGAKLTAQLLAFSRQQRLDLRPVDVNALVRNMDRLVTRAVGSGVEVRFVLRAEGSWVVADSNQLELAILNLAINARDAMNNGGMLTITTDCIAIDDPAIETGEAVTIAVADTGTGMSPEVLAHAFEPFYTTKGLGKGTGLGLAQVYGIARQSGGDVRIESETGHGTTVCIVLPRVEPPLRQAANLPTAARAGAELAGREERMPLLVIDDDPAVRETLVQGLEAEGFAVIEAADGRTGLALVERGAPVALAVIDFAMPGLNGAEVARGMQRLRPGLPIIFASGYAETAALDSISGAITLRKPFKIADLTRAIRHLLEGPGAPADRSSRRLQP</sequence>
<evidence type="ECO:0000256" key="2">
    <source>
        <dbReference type="ARBA" id="ARBA00012438"/>
    </source>
</evidence>
<dbReference type="SUPFAM" id="SSF52172">
    <property type="entry name" value="CheY-like"/>
    <property type="match status" value="2"/>
</dbReference>
<dbReference type="SUPFAM" id="SSF55874">
    <property type="entry name" value="ATPase domain of HSP90 chaperone/DNA topoisomerase II/histidine kinase"/>
    <property type="match status" value="1"/>
</dbReference>
<dbReference type="PANTHER" id="PTHR43065:SF49">
    <property type="entry name" value="HISTIDINE KINASE"/>
    <property type="match status" value="1"/>
</dbReference>
<dbReference type="SUPFAM" id="SSF47384">
    <property type="entry name" value="Homodimeric domain of signal transducing histidine kinase"/>
    <property type="match status" value="1"/>
</dbReference>
<dbReference type="Gene3D" id="3.40.50.2300">
    <property type="match status" value="1"/>
</dbReference>
<dbReference type="RefSeq" id="WP_189041977.1">
    <property type="nucleotide sequence ID" value="NZ_BMJQ01000001.1"/>
</dbReference>
<dbReference type="InterPro" id="IPR003594">
    <property type="entry name" value="HATPase_dom"/>
</dbReference>
<feature type="modified residue" description="4-aspartylphosphate" evidence="4">
    <location>
        <position position="497"/>
    </location>
</feature>
<dbReference type="Gene3D" id="1.10.287.130">
    <property type="match status" value="1"/>
</dbReference>
<dbReference type="GO" id="GO:0000155">
    <property type="term" value="F:phosphorelay sensor kinase activity"/>
    <property type="evidence" value="ECO:0007669"/>
    <property type="project" value="InterPro"/>
</dbReference>
<proteinExistence type="predicted"/>
<dbReference type="InterPro" id="IPR005467">
    <property type="entry name" value="His_kinase_dom"/>
</dbReference>
<dbReference type="SMART" id="SM00388">
    <property type="entry name" value="HisKA"/>
    <property type="match status" value="1"/>
</dbReference>
<evidence type="ECO:0000256" key="5">
    <source>
        <dbReference type="SAM" id="Coils"/>
    </source>
</evidence>
<dbReference type="InterPro" id="IPR036097">
    <property type="entry name" value="HisK_dim/P_sf"/>
</dbReference>
<dbReference type="InterPro" id="IPR001789">
    <property type="entry name" value="Sig_transdc_resp-reg_receiver"/>
</dbReference>
<organism evidence="8 9">
    <name type="scientific">Aliidongia dinghuensis</name>
    <dbReference type="NCBI Taxonomy" id="1867774"/>
    <lineage>
        <taxon>Bacteria</taxon>
        <taxon>Pseudomonadati</taxon>
        <taxon>Pseudomonadota</taxon>
        <taxon>Alphaproteobacteria</taxon>
        <taxon>Rhodospirillales</taxon>
        <taxon>Dongiaceae</taxon>
        <taxon>Aliidongia</taxon>
    </lineage>
</organism>
<gene>
    <name evidence="8" type="ORF">GCM10011611_04430</name>
</gene>
<dbReference type="Proteomes" id="UP000646365">
    <property type="component" value="Unassembled WGS sequence"/>
</dbReference>
<name>A0A8J2YNZ4_9PROT</name>
<feature type="domain" description="Response regulatory" evidence="7">
    <location>
        <begin position="447"/>
        <end position="559"/>
    </location>
</feature>
<dbReference type="PRINTS" id="PR00344">
    <property type="entry name" value="BCTRLSENSOR"/>
</dbReference>
<dbReference type="InterPro" id="IPR036890">
    <property type="entry name" value="HATPase_C_sf"/>
</dbReference>
<dbReference type="SMART" id="SM00387">
    <property type="entry name" value="HATPase_c"/>
    <property type="match status" value="1"/>
</dbReference>
<dbReference type="Pfam" id="PF00512">
    <property type="entry name" value="HisKA"/>
    <property type="match status" value="1"/>
</dbReference>
<accession>A0A8J2YNZ4</accession>
<comment type="catalytic activity">
    <reaction evidence="1">
        <text>ATP + protein L-histidine = ADP + protein N-phospho-L-histidine.</text>
        <dbReference type="EC" id="2.7.13.3"/>
    </reaction>
</comment>
<dbReference type="Pfam" id="PF02518">
    <property type="entry name" value="HATPase_c"/>
    <property type="match status" value="1"/>
</dbReference>
<dbReference type="PROSITE" id="PS50109">
    <property type="entry name" value="HIS_KIN"/>
    <property type="match status" value="1"/>
</dbReference>
<evidence type="ECO:0000256" key="1">
    <source>
        <dbReference type="ARBA" id="ARBA00000085"/>
    </source>
</evidence>
<dbReference type="InterPro" id="IPR011006">
    <property type="entry name" value="CheY-like_superfamily"/>
</dbReference>
<comment type="caution">
    <text evidence="8">The sequence shown here is derived from an EMBL/GenBank/DDBJ whole genome shotgun (WGS) entry which is preliminary data.</text>
</comment>
<evidence type="ECO:0000313" key="8">
    <source>
        <dbReference type="EMBL" id="GGF02042.1"/>
    </source>
</evidence>
<keyword evidence="8" id="KW-0808">Transferase</keyword>
<dbReference type="PROSITE" id="PS50110">
    <property type="entry name" value="RESPONSE_REGULATORY"/>
    <property type="match status" value="1"/>
</dbReference>
<keyword evidence="3 4" id="KW-0597">Phosphoprotein</keyword>
<dbReference type="EC" id="2.7.13.3" evidence="2"/>
<feature type="coiled-coil region" evidence="5">
    <location>
        <begin position="149"/>
        <end position="194"/>
    </location>
</feature>
<reference evidence="8" key="2">
    <citation type="submission" date="2020-09" db="EMBL/GenBank/DDBJ databases">
        <authorList>
            <person name="Sun Q."/>
            <person name="Zhou Y."/>
        </authorList>
    </citation>
    <scope>NUCLEOTIDE SEQUENCE</scope>
    <source>
        <strain evidence="8">CGMCC 1.15725</strain>
    </source>
</reference>
<evidence type="ECO:0000313" key="9">
    <source>
        <dbReference type="Proteomes" id="UP000646365"/>
    </source>
</evidence>
<evidence type="ECO:0000256" key="4">
    <source>
        <dbReference type="PROSITE-ProRule" id="PRU00169"/>
    </source>
</evidence>
<dbReference type="CDD" id="cd00082">
    <property type="entry name" value="HisKA"/>
    <property type="match status" value="1"/>
</dbReference>
<dbReference type="PANTHER" id="PTHR43065">
    <property type="entry name" value="SENSOR HISTIDINE KINASE"/>
    <property type="match status" value="1"/>
</dbReference>
<reference evidence="8" key="1">
    <citation type="journal article" date="2014" name="Int. J. Syst. Evol. Microbiol.">
        <title>Complete genome sequence of Corynebacterium casei LMG S-19264T (=DSM 44701T), isolated from a smear-ripened cheese.</title>
        <authorList>
            <consortium name="US DOE Joint Genome Institute (JGI-PGF)"/>
            <person name="Walter F."/>
            <person name="Albersmeier A."/>
            <person name="Kalinowski J."/>
            <person name="Ruckert C."/>
        </authorList>
    </citation>
    <scope>NUCLEOTIDE SEQUENCE</scope>
    <source>
        <strain evidence="8">CGMCC 1.15725</strain>
    </source>
</reference>
<dbReference type="EMBL" id="BMJQ01000001">
    <property type="protein sequence ID" value="GGF02042.1"/>
    <property type="molecule type" value="Genomic_DNA"/>
</dbReference>
<dbReference type="AlphaFoldDB" id="A0A8J2YNZ4"/>
<dbReference type="Gene3D" id="3.30.565.10">
    <property type="entry name" value="Histidine kinase-like ATPase, C-terminal domain"/>
    <property type="match status" value="1"/>
</dbReference>
<protein>
    <recommendedName>
        <fullName evidence="2">histidine kinase</fullName>
        <ecNumber evidence="2">2.7.13.3</ecNumber>
    </recommendedName>
</protein>
<keyword evidence="9" id="KW-1185">Reference proteome</keyword>
<keyword evidence="8" id="KW-0418">Kinase</keyword>
<dbReference type="InterPro" id="IPR004358">
    <property type="entry name" value="Sig_transdc_His_kin-like_C"/>
</dbReference>